<evidence type="ECO:0000256" key="1">
    <source>
        <dbReference type="SAM" id="MobiDB-lite"/>
    </source>
</evidence>
<dbReference type="InterPro" id="IPR045596">
    <property type="entry name" value="DUF6459"/>
</dbReference>
<keyword evidence="3" id="KW-1185">Reference proteome</keyword>
<proteinExistence type="predicted"/>
<dbReference type="Proteomes" id="UP000315677">
    <property type="component" value="Unassembled WGS sequence"/>
</dbReference>
<name>A0A543CX43_9PSEU</name>
<feature type="compositionally biased region" description="Pro residues" evidence="1">
    <location>
        <begin position="17"/>
        <end position="27"/>
    </location>
</feature>
<sequence length="150" mass="16801">MGERETTTFRIRRYNYEPPPGPHPTPPQQRSAAPAAPQPDPSTAWARDPQLRKTVAMVLAAALEVIDTRRPSAHLREHVTPPVLRYIRAARLLTPPARPSRMRPSVHMFCPTDEAAEVATTVMIGPRIRAVAARFERAIDGWSCVQLRIL</sequence>
<reference evidence="2 3" key="1">
    <citation type="submission" date="2019-06" db="EMBL/GenBank/DDBJ databases">
        <title>Sequencing the genomes of 1000 actinobacteria strains.</title>
        <authorList>
            <person name="Klenk H.-P."/>
        </authorList>
    </citation>
    <scope>NUCLEOTIDE SEQUENCE [LARGE SCALE GENOMIC DNA]</scope>
    <source>
        <strain evidence="2 3">DSM 45301</strain>
    </source>
</reference>
<dbReference type="RefSeq" id="WP_142065329.1">
    <property type="nucleotide sequence ID" value="NZ_VFPA01000009.1"/>
</dbReference>
<organism evidence="2 3">
    <name type="scientific">Pseudonocardia kunmingensis</name>
    <dbReference type="NCBI Taxonomy" id="630975"/>
    <lineage>
        <taxon>Bacteria</taxon>
        <taxon>Bacillati</taxon>
        <taxon>Actinomycetota</taxon>
        <taxon>Actinomycetes</taxon>
        <taxon>Pseudonocardiales</taxon>
        <taxon>Pseudonocardiaceae</taxon>
        <taxon>Pseudonocardia</taxon>
    </lineage>
</organism>
<evidence type="ECO:0000313" key="2">
    <source>
        <dbReference type="EMBL" id="TQM01683.1"/>
    </source>
</evidence>
<evidence type="ECO:0000313" key="3">
    <source>
        <dbReference type="Proteomes" id="UP000315677"/>
    </source>
</evidence>
<comment type="caution">
    <text evidence="2">The sequence shown here is derived from an EMBL/GenBank/DDBJ whole genome shotgun (WGS) entry which is preliminary data.</text>
</comment>
<dbReference type="EMBL" id="VFPA01000009">
    <property type="protein sequence ID" value="TQM01683.1"/>
    <property type="molecule type" value="Genomic_DNA"/>
</dbReference>
<protein>
    <submittedName>
        <fullName evidence="2">Uncharacterized protein</fullName>
    </submittedName>
</protein>
<accession>A0A543CX43</accession>
<gene>
    <name evidence="2" type="ORF">FB558_8584</name>
</gene>
<feature type="region of interest" description="Disordered" evidence="1">
    <location>
        <begin position="1"/>
        <end position="48"/>
    </location>
</feature>
<dbReference type="Pfam" id="PF20060">
    <property type="entry name" value="DUF6459"/>
    <property type="match status" value="1"/>
</dbReference>
<dbReference type="OrthoDB" id="3579025at2"/>
<dbReference type="AlphaFoldDB" id="A0A543CX43"/>